<dbReference type="AlphaFoldDB" id="I3UG17"/>
<reference evidence="3" key="2">
    <citation type="journal article" date="2013" name="PLoS ONE">
        <title>Genome implosion elicits host-confinement in Alcaligenaceae: evidence from the comparative genomics of Tetrathiobacter kashmirensis, a pathogen in the making.</title>
        <authorList>
            <person name="Ghosh W."/>
            <person name="Alam M."/>
            <person name="Roy C."/>
            <person name="Pyne P."/>
            <person name="George A."/>
            <person name="Chakraborty R."/>
            <person name="Majumder S."/>
            <person name="Agarwal A."/>
            <person name="Chakraborty S."/>
            <person name="Majumdar S."/>
            <person name="Gupta S.K."/>
        </authorList>
    </citation>
    <scope>NUCLEOTIDE SEQUENCE [LARGE SCALE GENOMIC DNA]</scope>
    <source>
        <strain evidence="3">WT001</strain>
    </source>
</reference>
<keyword evidence="1" id="KW-0812">Transmembrane</keyword>
<protein>
    <submittedName>
        <fullName evidence="2">Uncharacterized protein</fullName>
    </submittedName>
</protein>
<keyword evidence="1" id="KW-1133">Transmembrane helix</keyword>
<keyword evidence="1" id="KW-0472">Membrane</keyword>
<dbReference type="KEGG" id="aka:TKWG_21260"/>
<name>I3UG17_ADVKW</name>
<evidence type="ECO:0000313" key="2">
    <source>
        <dbReference type="EMBL" id="AFK63955.1"/>
    </source>
</evidence>
<accession>I3UG17</accession>
<dbReference type="EMBL" id="CP003555">
    <property type="protein sequence ID" value="AFK63955.1"/>
    <property type="molecule type" value="Genomic_DNA"/>
</dbReference>
<gene>
    <name evidence="2" type="ordered locus">TKWG_21260</name>
</gene>
<reference evidence="2 3" key="1">
    <citation type="journal article" date="2011" name="J. Bacteriol.">
        <title>Whole-genome shotgun sequencing of the sulfur-oxidizing chemoautotroph Tetrathiobacter kashmirensis.</title>
        <authorList>
            <person name="Ghosh W."/>
            <person name="George A."/>
            <person name="Agarwal A."/>
            <person name="Raj P."/>
            <person name="Alam M."/>
            <person name="Pyne P."/>
            <person name="Das Gupta S.K."/>
        </authorList>
    </citation>
    <scope>NUCLEOTIDE SEQUENCE [LARGE SCALE GENOMIC DNA]</scope>
    <source>
        <strain evidence="2 3">WT001</strain>
    </source>
</reference>
<feature type="transmembrane region" description="Helical" evidence="1">
    <location>
        <begin position="304"/>
        <end position="324"/>
    </location>
</feature>
<proteinExistence type="predicted"/>
<keyword evidence="3" id="KW-1185">Reference proteome</keyword>
<dbReference type="OrthoDB" id="8681038at2"/>
<feature type="transmembrane region" description="Helical" evidence="1">
    <location>
        <begin position="12"/>
        <end position="35"/>
    </location>
</feature>
<evidence type="ECO:0000313" key="3">
    <source>
        <dbReference type="Proteomes" id="UP000005267"/>
    </source>
</evidence>
<sequence length="339" mass="36471">MKKLDYLEQKIMAAGRLALVLLGVIFLAFAIWWVVLSVPNGWRLYLADNDQTSVQKAAGFTPDAKAFEDAVRSTQASTTGEDEDTIKLHEAMKTQDIAAHYDNIIRKIHAFADSKPEERARIEAAALENGTVPLAPVEFEAVDKYTKLCGPESDATAAAVEAAAAAVAADAAAAVDAQAETAGEEAPTEVDVLPHCGKSTVRGTIVENLNTVLYTADSDEDKLALHKAFIAGLDQSVSGYLDGKTPRDSLFALPAVQISTTLISSFSTQFSEKLNASDADDRLGNEMEKLIKGVTPLTVLANPFVIGVLVFLVVFVNLMMMLAVMRIGRRLDQQPDNQS</sequence>
<dbReference type="HOGENOM" id="CLU_902052_0_0_4"/>
<organism evidence="2 3">
    <name type="scientific">Advenella kashmirensis (strain DSM 17095 / LMG 22695 / WT001)</name>
    <name type="common">Tetrathiobacter kashmirensis</name>
    <dbReference type="NCBI Taxonomy" id="1036672"/>
    <lineage>
        <taxon>Bacteria</taxon>
        <taxon>Pseudomonadati</taxon>
        <taxon>Pseudomonadota</taxon>
        <taxon>Betaproteobacteria</taxon>
        <taxon>Burkholderiales</taxon>
        <taxon>Alcaligenaceae</taxon>
    </lineage>
</organism>
<evidence type="ECO:0000256" key="1">
    <source>
        <dbReference type="SAM" id="Phobius"/>
    </source>
</evidence>
<dbReference type="Proteomes" id="UP000005267">
    <property type="component" value="Chromosome"/>
</dbReference>
<dbReference type="RefSeq" id="WP_014752046.1">
    <property type="nucleotide sequence ID" value="NC_017964.1"/>
</dbReference>